<gene>
    <name evidence="2" type="ORF">BCR42DRAFT_403566</name>
</gene>
<evidence type="ECO:0000313" key="3">
    <source>
        <dbReference type="Proteomes" id="UP000193560"/>
    </source>
</evidence>
<evidence type="ECO:0008006" key="4">
    <source>
        <dbReference type="Google" id="ProtNLM"/>
    </source>
</evidence>
<sequence>MPSVFTLDKTLDDICTEYDYGIVSGSVTVFIRDSVENYGRFELTILEGILLIIDAFEDGFMITQCTPLFDTPTISDSLKLVQDQLEKKYDTLNKLLLTISPHFSQRYWDKIQTITPTLTDLYDSTMPAMGSPSLQLQQQSTSSSTENTENDIFEWLN</sequence>
<dbReference type="EMBL" id="MCGE01000002">
    <property type="protein sequence ID" value="ORZ24747.1"/>
    <property type="molecule type" value="Genomic_DNA"/>
</dbReference>
<name>A0A1X2IZM0_9FUNG</name>
<evidence type="ECO:0000313" key="2">
    <source>
        <dbReference type="EMBL" id="ORZ24747.1"/>
    </source>
</evidence>
<accession>A0A1X2IZM0</accession>
<protein>
    <recommendedName>
        <fullName evidence="4">GSKIP domain-containing protein</fullName>
    </recommendedName>
</protein>
<keyword evidence="3" id="KW-1185">Reference proteome</keyword>
<dbReference type="InterPro" id="IPR023231">
    <property type="entry name" value="GSKIP_dom_sf"/>
</dbReference>
<dbReference type="AlphaFoldDB" id="A0A1X2IZM0"/>
<feature type="compositionally biased region" description="Low complexity" evidence="1">
    <location>
        <begin position="133"/>
        <end position="145"/>
    </location>
</feature>
<proteinExistence type="predicted"/>
<dbReference type="Gene3D" id="3.30.2280.10">
    <property type="entry name" value="Hypothetical protein (hspc210)"/>
    <property type="match status" value="1"/>
</dbReference>
<organism evidence="2 3">
    <name type="scientific">Absidia repens</name>
    <dbReference type="NCBI Taxonomy" id="90262"/>
    <lineage>
        <taxon>Eukaryota</taxon>
        <taxon>Fungi</taxon>
        <taxon>Fungi incertae sedis</taxon>
        <taxon>Mucoromycota</taxon>
        <taxon>Mucoromycotina</taxon>
        <taxon>Mucoromycetes</taxon>
        <taxon>Mucorales</taxon>
        <taxon>Cunninghamellaceae</taxon>
        <taxon>Absidia</taxon>
    </lineage>
</organism>
<comment type="caution">
    <text evidence="2">The sequence shown here is derived from an EMBL/GenBank/DDBJ whole genome shotgun (WGS) entry which is preliminary data.</text>
</comment>
<reference evidence="2 3" key="1">
    <citation type="submission" date="2016-07" db="EMBL/GenBank/DDBJ databases">
        <title>Pervasive Adenine N6-methylation of Active Genes in Fungi.</title>
        <authorList>
            <consortium name="DOE Joint Genome Institute"/>
            <person name="Mondo S.J."/>
            <person name="Dannebaum R.O."/>
            <person name="Kuo R.C."/>
            <person name="Labutti K."/>
            <person name="Haridas S."/>
            <person name="Kuo A."/>
            <person name="Salamov A."/>
            <person name="Ahrendt S.R."/>
            <person name="Lipzen A."/>
            <person name="Sullivan W."/>
            <person name="Andreopoulos W.B."/>
            <person name="Clum A."/>
            <person name="Lindquist E."/>
            <person name="Daum C."/>
            <person name="Ramamoorthy G.K."/>
            <person name="Gryganskyi A."/>
            <person name="Culley D."/>
            <person name="Magnuson J.K."/>
            <person name="James T.Y."/>
            <person name="O'Malley M.A."/>
            <person name="Stajich J.E."/>
            <person name="Spatafora J.W."/>
            <person name="Visel A."/>
            <person name="Grigoriev I.V."/>
        </authorList>
    </citation>
    <scope>NUCLEOTIDE SEQUENCE [LARGE SCALE GENOMIC DNA]</scope>
    <source>
        <strain evidence="2 3">NRRL 1336</strain>
    </source>
</reference>
<feature type="region of interest" description="Disordered" evidence="1">
    <location>
        <begin position="130"/>
        <end position="150"/>
    </location>
</feature>
<dbReference type="SUPFAM" id="SSF103107">
    <property type="entry name" value="Hypothetical protein c14orf129, hspc210"/>
    <property type="match status" value="1"/>
</dbReference>
<dbReference type="Proteomes" id="UP000193560">
    <property type="component" value="Unassembled WGS sequence"/>
</dbReference>
<evidence type="ECO:0000256" key="1">
    <source>
        <dbReference type="SAM" id="MobiDB-lite"/>
    </source>
</evidence>
<dbReference type="OrthoDB" id="5804279at2759"/>